<proteinExistence type="predicted"/>
<protein>
    <submittedName>
        <fullName evidence="1">Uncharacterized protein</fullName>
    </submittedName>
</protein>
<reference evidence="1 2" key="1">
    <citation type="journal article" date="2016" name="Environ. Microbiol.">
        <title>Genomic diversification of marine cyanophages into stable ecotypes.</title>
        <authorList>
            <person name="Marston M.F."/>
            <person name="Martiny J.B."/>
        </authorList>
    </citation>
    <scope>NUCLEOTIDE SEQUENCE [LARGE SCALE GENOMIC DNA]</scope>
    <source>
        <strain evidence="1">Sn_11_0110</strain>
    </source>
</reference>
<dbReference type="Proteomes" id="UP000223711">
    <property type="component" value="Segment"/>
</dbReference>
<accession>A0A1D7SL53</accession>
<evidence type="ECO:0000313" key="1">
    <source>
        <dbReference type="EMBL" id="AOO14408.1"/>
    </source>
</evidence>
<dbReference type="EMBL" id="KX349303">
    <property type="protein sequence ID" value="AOO14408.1"/>
    <property type="molecule type" value="Genomic_DNA"/>
</dbReference>
<sequence>MGRQILRVLKQNCSKEEASDKTLPYTCYLVTYTVDGKETYDLALSTKQVEMFDYYWDLYKNDFVGWVQSDGRMNPKLWQDPSKKKPTKTK</sequence>
<gene>
    <name evidence="1" type="ORF">Sn110110_215</name>
</gene>
<evidence type="ECO:0000313" key="2">
    <source>
        <dbReference type="Proteomes" id="UP000223711"/>
    </source>
</evidence>
<name>A0A1D7SL53_9CAUD</name>
<organism evidence="1 2">
    <name type="scientific">Cyanophage S-RIM14</name>
    <dbReference type="NCBI Taxonomy" id="1278423"/>
    <lineage>
        <taxon>Viruses</taxon>
        <taxon>Duplodnaviria</taxon>
        <taxon>Heunggongvirae</taxon>
        <taxon>Uroviricota</taxon>
        <taxon>Caudoviricetes</taxon>
        <taxon>Pantevenvirales</taxon>
        <taxon>Kyanoviridae</taxon>
        <taxon>Ahtivirus</taxon>
        <taxon>Ahtivirus sagseatwo</taxon>
    </lineage>
</organism>